<sequence length="93" mass="11175">MVKYNCIITYYFSQNFESDIEKSHQLDIITHLWCTTLCKISVSSCDNCQMGEFDNLHNQLYKDIRNKWNWVFQNRKVIFAVFAFLLICFWSDG</sequence>
<feature type="transmembrane region" description="Helical" evidence="1">
    <location>
        <begin position="77"/>
        <end position="92"/>
    </location>
</feature>
<keyword evidence="3" id="KW-1185">Reference proteome</keyword>
<reference evidence="2" key="1">
    <citation type="journal article" date="2012" name="Nature">
        <title>The tomato genome sequence provides insights into fleshy fruit evolution.</title>
        <authorList>
            <consortium name="Tomato Genome Consortium"/>
        </authorList>
    </citation>
    <scope>NUCLEOTIDE SEQUENCE [LARGE SCALE GENOMIC DNA]</scope>
    <source>
        <strain evidence="2">cv. Heinz 1706</strain>
    </source>
</reference>
<reference evidence="2" key="2">
    <citation type="submission" date="2019-01" db="UniProtKB">
        <authorList>
            <consortium name="EnsemblPlants"/>
        </authorList>
    </citation>
    <scope>IDENTIFICATION</scope>
    <source>
        <strain evidence="2">cv. Heinz 1706</strain>
    </source>
</reference>
<keyword evidence="1" id="KW-1133">Transmembrane helix</keyword>
<evidence type="ECO:0000256" key="1">
    <source>
        <dbReference type="SAM" id="Phobius"/>
    </source>
</evidence>
<proteinExistence type="predicted"/>
<protein>
    <submittedName>
        <fullName evidence="2">Uncharacterized protein</fullName>
    </submittedName>
</protein>
<dbReference type="InParanoid" id="A0A3Q7HJ80"/>
<dbReference type="Proteomes" id="UP000004994">
    <property type="component" value="Chromosome 6"/>
</dbReference>
<dbReference type="AlphaFoldDB" id="A0A3Q7HJ80"/>
<evidence type="ECO:0000313" key="2">
    <source>
        <dbReference type="EnsemblPlants" id="Solyc06g008060.1.1.1"/>
    </source>
</evidence>
<dbReference type="PaxDb" id="4081-Solyc06g008060.1.1"/>
<dbReference type="Gramene" id="Solyc06g008060.1.1">
    <property type="protein sequence ID" value="Solyc06g008060.1.1.1"/>
    <property type="gene ID" value="Solyc06g008060.1"/>
</dbReference>
<name>A0A3Q7HJ80_SOLLC</name>
<evidence type="ECO:0000313" key="3">
    <source>
        <dbReference type="Proteomes" id="UP000004994"/>
    </source>
</evidence>
<keyword evidence="1" id="KW-0472">Membrane</keyword>
<accession>A0A3Q7HJ80</accession>
<keyword evidence="1" id="KW-0812">Transmembrane</keyword>
<organism evidence="2">
    <name type="scientific">Solanum lycopersicum</name>
    <name type="common">Tomato</name>
    <name type="synonym">Lycopersicon esculentum</name>
    <dbReference type="NCBI Taxonomy" id="4081"/>
    <lineage>
        <taxon>Eukaryota</taxon>
        <taxon>Viridiplantae</taxon>
        <taxon>Streptophyta</taxon>
        <taxon>Embryophyta</taxon>
        <taxon>Tracheophyta</taxon>
        <taxon>Spermatophyta</taxon>
        <taxon>Magnoliopsida</taxon>
        <taxon>eudicotyledons</taxon>
        <taxon>Gunneridae</taxon>
        <taxon>Pentapetalae</taxon>
        <taxon>asterids</taxon>
        <taxon>lamiids</taxon>
        <taxon>Solanales</taxon>
        <taxon>Solanaceae</taxon>
        <taxon>Solanoideae</taxon>
        <taxon>Solaneae</taxon>
        <taxon>Solanum</taxon>
        <taxon>Solanum subgen. Lycopersicon</taxon>
    </lineage>
</organism>
<dbReference type="EnsemblPlants" id="Solyc06g008060.1.1">
    <property type="protein sequence ID" value="Solyc06g008060.1.1.1"/>
    <property type="gene ID" value="Solyc06g008060.1"/>
</dbReference>